<keyword evidence="1" id="KW-1133">Transmembrane helix</keyword>
<keyword evidence="1" id="KW-0812">Transmembrane</keyword>
<gene>
    <name evidence="2" type="ORF">DLM85_02825</name>
</gene>
<name>A0A328BT07_9BACT</name>
<keyword evidence="3" id="KW-1185">Reference proteome</keyword>
<proteinExistence type="predicted"/>
<reference evidence="3" key="1">
    <citation type="submission" date="2018-05" db="EMBL/GenBank/DDBJ databases">
        <authorList>
            <person name="Nie L."/>
        </authorList>
    </citation>
    <scope>NUCLEOTIDE SEQUENCE [LARGE SCALE GENOMIC DNA]</scope>
    <source>
        <strain evidence="3">NL</strain>
    </source>
</reference>
<dbReference type="Proteomes" id="UP000248553">
    <property type="component" value="Unassembled WGS sequence"/>
</dbReference>
<dbReference type="AlphaFoldDB" id="A0A328BT07"/>
<evidence type="ECO:0000313" key="3">
    <source>
        <dbReference type="Proteomes" id="UP000248553"/>
    </source>
</evidence>
<accession>A0A328BT07</accession>
<protein>
    <submittedName>
        <fullName evidence="2">Uncharacterized protein</fullName>
    </submittedName>
</protein>
<keyword evidence="1" id="KW-0472">Membrane</keyword>
<feature type="transmembrane region" description="Helical" evidence="1">
    <location>
        <begin position="129"/>
        <end position="150"/>
    </location>
</feature>
<feature type="transmembrane region" description="Helical" evidence="1">
    <location>
        <begin position="162"/>
        <end position="190"/>
    </location>
</feature>
<evidence type="ECO:0000256" key="1">
    <source>
        <dbReference type="SAM" id="Phobius"/>
    </source>
</evidence>
<organism evidence="2 3">
    <name type="scientific">Hymenobacter edaphi</name>
    <dbReference type="NCBI Taxonomy" id="2211146"/>
    <lineage>
        <taxon>Bacteria</taxon>
        <taxon>Pseudomonadati</taxon>
        <taxon>Bacteroidota</taxon>
        <taxon>Cytophagia</taxon>
        <taxon>Cytophagales</taxon>
        <taxon>Hymenobacteraceae</taxon>
        <taxon>Hymenobacter</taxon>
    </lineage>
</organism>
<comment type="caution">
    <text evidence="2">The sequence shown here is derived from an EMBL/GenBank/DDBJ whole genome shotgun (WGS) entry which is preliminary data.</text>
</comment>
<sequence>MVLPPLAAALPATTERTARNRRSLVRAEAFEWVSGLRRRLGWLLWLLLVGLTAGLRQHTAAPALGLGAWLLVTVSFYDVPEPVPMLLGAARSPGQWLRGRLGWAGLYFGLTAAPFLTLLVLGPAGWGGAALLLVWGLTVLTLVVLAKYTFYPHATTMRYAQAGVVALGFLILADSVYASLLAAALLGLVWRSRYRLRFYRYD</sequence>
<feature type="transmembrane region" description="Helical" evidence="1">
    <location>
        <begin position="101"/>
        <end position="122"/>
    </location>
</feature>
<evidence type="ECO:0000313" key="2">
    <source>
        <dbReference type="EMBL" id="RAK69805.1"/>
    </source>
</evidence>
<dbReference type="EMBL" id="QHKM01000001">
    <property type="protein sequence ID" value="RAK69805.1"/>
    <property type="molecule type" value="Genomic_DNA"/>
</dbReference>